<comment type="subcellular location">
    <subcellularLocation>
        <location evidence="2">Cell junction</location>
    </subcellularLocation>
    <subcellularLocation>
        <location evidence="1">Membrane</location>
        <topology evidence="1">Multi-pass membrane protein</topology>
    </subcellularLocation>
</comment>
<name>A0A7R9BR63_9CRUS</name>
<accession>A0A7R9BR63</accession>
<dbReference type="InterPro" id="IPR015664">
    <property type="entry name" value="P53_induced"/>
</dbReference>
<dbReference type="Proteomes" id="UP000678499">
    <property type="component" value="Unassembled WGS sequence"/>
</dbReference>
<comment type="similarity">
    <text evidence="3">Belongs to the TMEM47 family.</text>
</comment>
<keyword evidence="7 8" id="KW-0472">Membrane</keyword>
<evidence type="ECO:0008006" key="11">
    <source>
        <dbReference type="Google" id="ProtNLM"/>
    </source>
</evidence>
<dbReference type="Gene3D" id="1.20.140.150">
    <property type="match status" value="1"/>
</dbReference>
<protein>
    <recommendedName>
        <fullName evidence="11">Transmembrane protein 47</fullName>
    </recommendedName>
</protein>
<dbReference type="FunFam" id="1.20.140.150:FF:000028">
    <property type="entry name" value="Uncharacterized protein, isoform A"/>
    <property type="match status" value="1"/>
</dbReference>
<evidence type="ECO:0000313" key="9">
    <source>
        <dbReference type="EMBL" id="CAD7278663.1"/>
    </source>
</evidence>
<dbReference type="PANTHER" id="PTHR14399">
    <property type="entry name" value="P53-INDUCED PROTEIN RELATED"/>
    <property type="match status" value="1"/>
</dbReference>
<dbReference type="InterPro" id="IPR004031">
    <property type="entry name" value="PMP22/EMP/MP20/Claudin"/>
</dbReference>
<dbReference type="EMBL" id="OA883346">
    <property type="protein sequence ID" value="CAD7278663.1"/>
    <property type="molecule type" value="Genomic_DNA"/>
</dbReference>
<keyword evidence="6 8" id="KW-1133">Transmembrane helix</keyword>
<gene>
    <name evidence="9" type="ORF">NMOB1V02_LOCUS6361</name>
</gene>
<keyword evidence="10" id="KW-1185">Reference proteome</keyword>
<evidence type="ECO:0000256" key="2">
    <source>
        <dbReference type="ARBA" id="ARBA00004282"/>
    </source>
</evidence>
<evidence type="ECO:0000313" key="10">
    <source>
        <dbReference type="Proteomes" id="UP000678499"/>
    </source>
</evidence>
<feature type="transmembrane region" description="Helical" evidence="8">
    <location>
        <begin position="117"/>
        <end position="147"/>
    </location>
</feature>
<evidence type="ECO:0000256" key="5">
    <source>
        <dbReference type="ARBA" id="ARBA00022949"/>
    </source>
</evidence>
<keyword evidence="4 8" id="KW-0812">Transmembrane</keyword>
<dbReference type="EMBL" id="CAJPEX010001309">
    <property type="protein sequence ID" value="CAG0918815.1"/>
    <property type="molecule type" value="Genomic_DNA"/>
</dbReference>
<evidence type="ECO:0000256" key="3">
    <source>
        <dbReference type="ARBA" id="ARBA00008691"/>
    </source>
</evidence>
<dbReference type="GO" id="GO:0098609">
    <property type="term" value="P:cell-cell adhesion"/>
    <property type="evidence" value="ECO:0007669"/>
    <property type="project" value="TreeGrafter"/>
</dbReference>
<feature type="transmembrane region" description="Helical" evidence="8">
    <location>
        <begin position="55"/>
        <end position="75"/>
    </location>
</feature>
<evidence type="ECO:0000256" key="7">
    <source>
        <dbReference type="ARBA" id="ARBA00023136"/>
    </source>
</evidence>
<dbReference type="Pfam" id="PF00822">
    <property type="entry name" value="PMP22_Claudin"/>
    <property type="match status" value="1"/>
</dbReference>
<reference evidence="9" key="1">
    <citation type="submission" date="2020-11" db="EMBL/GenBank/DDBJ databases">
        <authorList>
            <person name="Tran Van P."/>
        </authorList>
    </citation>
    <scope>NUCLEOTIDE SEQUENCE</scope>
</reference>
<proteinExistence type="inferred from homology"/>
<evidence type="ECO:0000256" key="4">
    <source>
        <dbReference type="ARBA" id="ARBA00022692"/>
    </source>
</evidence>
<dbReference type="OrthoDB" id="8655982at2759"/>
<keyword evidence="5" id="KW-0965">Cell junction</keyword>
<organism evidence="9">
    <name type="scientific">Notodromas monacha</name>
    <dbReference type="NCBI Taxonomy" id="399045"/>
    <lineage>
        <taxon>Eukaryota</taxon>
        <taxon>Metazoa</taxon>
        <taxon>Ecdysozoa</taxon>
        <taxon>Arthropoda</taxon>
        <taxon>Crustacea</taxon>
        <taxon>Oligostraca</taxon>
        <taxon>Ostracoda</taxon>
        <taxon>Podocopa</taxon>
        <taxon>Podocopida</taxon>
        <taxon>Cypridocopina</taxon>
        <taxon>Cypridoidea</taxon>
        <taxon>Cyprididae</taxon>
        <taxon>Notodromas</taxon>
    </lineage>
</organism>
<evidence type="ECO:0000256" key="6">
    <source>
        <dbReference type="ARBA" id="ARBA00022989"/>
    </source>
</evidence>
<dbReference type="GO" id="GO:0005911">
    <property type="term" value="C:cell-cell junction"/>
    <property type="evidence" value="ECO:0007669"/>
    <property type="project" value="TreeGrafter"/>
</dbReference>
<dbReference type="PANTHER" id="PTHR14399:SF5">
    <property type="entry name" value="CELL JUNCTION PROTEIN VAB-9"/>
    <property type="match status" value="1"/>
</dbReference>
<feature type="transmembrane region" description="Helical" evidence="8">
    <location>
        <begin position="159"/>
        <end position="178"/>
    </location>
</feature>
<dbReference type="GO" id="GO:0016020">
    <property type="term" value="C:membrane"/>
    <property type="evidence" value="ECO:0007669"/>
    <property type="project" value="UniProtKB-SubCell"/>
</dbReference>
<evidence type="ECO:0000256" key="1">
    <source>
        <dbReference type="ARBA" id="ARBA00004141"/>
    </source>
</evidence>
<dbReference type="AlphaFoldDB" id="A0A7R9BR63"/>
<evidence type="ECO:0000256" key="8">
    <source>
        <dbReference type="SAM" id="Phobius"/>
    </source>
</evidence>
<sequence length="249" mass="27415">MSTANIAEFPRVSHVRSDDRGLKLCLQRLFPGSWWTIYRRIDACIWYGRLQAAKVIAFICGGLAVFLLILCLASSEWLLAQGWRQGLFVHCVSEDAIHPLPFGIASDQAGCFPIRPAGYIVCSAILCIVAVILDAVATLLTGLGLWSQDSTKKYKFYRFALYVMVASLITVLIALVVYPVCFSGELDQGNRELWEFGWAYGVAWGAAIFLFGGIVLLLLDKESEEIYYKERTVVHESAAGSDAASGSKG</sequence>
<feature type="transmembrane region" description="Helical" evidence="8">
    <location>
        <begin position="198"/>
        <end position="219"/>
    </location>
</feature>